<dbReference type="InterPro" id="IPR033485">
    <property type="entry name" value="EMSY-LIKE_plant"/>
</dbReference>
<evidence type="ECO:0000313" key="3">
    <source>
        <dbReference type="Proteomes" id="UP000006906"/>
    </source>
</evidence>
<gene>
    <name evidence="2" type="ORF">CHLRE_05g237350v5</name>
</gene>
<evidence type="ECO:0000256" key="1">
    <source>
        <dbReference type="SAM" id="MobiDB-lite"/>
    </source>
</evidence>
<dbReference type="ExpressionAtlas" id="A0A2K3DSX3">
    <property type="expression patterns" value="baseline"/>
</dbReference>
<organism evidence="2 3">
    <name type="scientific">Chlamydomonas reinhardtii</name>
    <name type="common">Chlamydomonas smithii</name>
    <dbReference type="NCBI Taxonomy" id="3055"/>
    <lineage>
        <taxon>Eukaryota</taxon>
        <taxon>Viridiplantae</taxon>
        <taxon>Chlorophyta</taxon>
        <taxon>core chlorophytes</taxon>
        <taxon>Chlorophyceae</taxon>
        <taxon>CS clade</taxon>
        <taxon>Chlamydomonadales</taxon>
        <taxon>Chlamydomonadaceae</taxon>
        <taxon>Chlamydomonas</taxon>
    </lineage>
</organism>
<protein>
    <recommendedName>
        <fullName evidence="4">Tudor domain-containing protein</fullName>
    </recommendedName>
</protein>
<dbReference type="GeneID" id="5723353"/>
<dbReference type="EMBL" id="CM008966">
    <property type="protein sequence ID" value="PNW83627.1"/>
    <property type="molecule type" value="Genomic_DNA"/>
</dbReference>
<dbReference type="PANTHER" id="PTHR33432:SF22">
    <property type="entry name" value="OS10G0436850 PROTEIN"/>
    <property type="match status" value="1"/>
</dbReference>
<keyword evidence="3" id="KW-1185">Reference proteome</keyword>
<accession>A0A2K3DSX3</accession>
<feature type="compositionally biased region" description="Gly residues" evidence="1">
    <location>
        <begin position="191"/>
        <end position="201"/>
    </location>
</feature>
<feature type="region of interest" description="Disordered" evidence="1">
    <location>
        <begin position="191"/>
        <end position="218"/>
    </location>
</feature>
<reference evidence="2 3" key="1">
    <citation type="journal article" date="2007" name="Science">
        <title>The Chlamydomonas genome reveals the evolution of key animal and plant functions.</title>
        <authorList>
            <person name="Merchant S.S."/>
            <person name="Prochnik S.E."/>
            <person name="Vallon O."/>
            <person name="Harris E.H."/>
            <person name="Karpowicz S.J."/>
            <person name="Witman G.B."/>
            <person name="Terry A."/>
            <person name="Salamov A."/>
            <person name="Fritz-Laylin L.K."/>
            <person name="Marechal-Drouard L."/>
            <person name="Marshall W.F."/>
            <person name="Qu L.H."/>
            <person name="Nelson D.R."/>
            <person name="Sanderfoot A.A."/>
            <person name="Spalding M.H."/>
            <person name="Kapitonov V.V."/>
            <person name="Ren Q."/>
            <person name="Ferris P."/>
            <person name="Lindquist E."/>
            <person name="Shapiro H."/>
            <person name="Lucas S.M."/>
            <person name="Grimwood J."/>
            <person name="Schmutz J."/>
            <person name="Cardol P."/>
            <person name="Cerutti H."/>
            <person name="Chanfreau G."/>
            <person name="Chen C.L."/>
            <person name="Cognat V."/>
            <person name="Croft M.T."/>
            <person name="Dent R."/>
            <person name="Dutcher S."/>
            <person name="Fernandez E."/>
            <person name="Fukuzawa H."/>
            <person name="Gonzalez-Ballester D."/>
            <person name="Gonzalez-Halphen D."/>
            <person name="Hallmann A."/>
            <person name="Hanikenne M."/>
            <person name="Hippler M."/>
            <person name="Inwood W."/>
            <person name="Jabbari K."/>
            <person name="Kalanon M."/>
            <person name="Kuras R."/>
            <person name="Lefebvre P.A."/>
            <person name="Lemaire S.D."/>
            <person name="Lobanov A.V."/>
            <person name="Lohr M."/>
            <person name="Manuell A."/>
            <person name="Meier I."/>
            <person name="Mets L."/>
            <person name="Mittag M."/>
            <person name="Mittelmeier T."/>
            <person name="Moroney J.V."/>
            <person name="Moseley J."/>
            <person name="Napoli C."/>
            <person name="Nedelcu A.M."/>
            <person name="Niyogi K."/>
            <person name="Novoselov S.V."/>
            <person name="Paulsen I.T."/>
            <person name="Pazour G."/>
            <person name="Purton S."/>
            <person name="Ral J.P."/>
            <person name="Riano-Pachon D.M."/>
            <person name="Riekhof W."/>
            <person name="Rymarquis L."/>
            <person name="Schroda M."/>
            <person name="Stern D."/>
            <person name="Umen J."/>
            <person name="Willows R."/>
            <person name="Wilson N."/>
            <person name="Zimmer S.L."/>
            <person name="Allmer J."/>
            <person name="Balk J."/>
            <person name="Bisova K."/>
            <person name="Chen C.J."/>
            <person name="Elias M."/>
            <person name="Gendler K."/>
            <person name="Hauser C."/>
            <person name="Lamb M.R."/>
            <person name="Ledford H."/>
            <person name="Long J.C."/>
            <person name="Minagawa J."/>
            <person name="Page M.D."/>
            <person name="Pan J."/>
            <person name="Pootakham W."/>
            <person name="Roje S."/>
            <person name="Rose A."/>
            <person name="Stahlberg E."/>
            <person name="Terauchi A.M."/>
            <person name="Yang P."/>
            <person name="Ball S."/>
            <person name="Bowler C."/>
            <person name="Dieckmann C.L."/>
            <person name="Gladyshev V.N."/>
            <person name="Green P."/>
            <person name="Jorgensen R."/>
            <person name="Mayfield S."/>
            <person name="Mueller-Roeber B."/>
            <person name="Rajamani S."/>
            <person name="Sayre R.T."/>
            <person name="Brokstein P."/>
            <person name="Dubchak I."/>
            <person name="Goodstein D."/>
            <person name="Hornick L."/>
            <person name="Huang Y.W."/>
            <person name="Jhaveri J."/>
            <person name="Luo Y."/>
            <person name="Martinez D."/>
            <person name="Ngau W.C."/>
            <person name="Otillar B."/>
            <person name="Poliakov A."/>
            <person name="Porter A."/>
            <person name="Szajkowski L."/>
            <person name="Werner G."/>
            <person name="Zhou K."/>
            <person name="Grigoriev I.V."/>
            <person name="Rokhsar D.S."/>
            <person name="Grossman A.R."/>
        </authorList>
    </citation>
    <scope>NUCLEOTIDE SEQUENCE [LARGE SCALE GENOMIC DNA]</scope>
    <source>
        <strain evidence="3">CC-503</strain>
    </source>
</reference>
<name>A0A2K3DSX3_CHLRE</name>
<dbReference type="CDD" id="cd20404">
    <property type="entry name" value="Tudor_Agenet_AtEML-like"/>
    <property type="match status" value="1"/>
</dbReference>
<dbReference type="GO" id="GO:0050832">
    <property type="term" value="P:defense response to fungus"/>
    <property type="evidence" value="ECO:0007669"/>
    <property type="project" value="InterPro"/>
</dbReference>
<dbReference type="Gramene" id="PNW83627">
    <property type="protein sequence ID" value="PNW83627"/>
    <property type="gene ID" value="CHLRE_05g237350v5"/>
</dbReference>
<dbReference type="OrthoDB" id="1737049at2759"/>
<dbReference type="PANTHER" id="PTHR33432">
    <property type="entry name" value="PROTEIN EMSY-LIKE 4"/>
    <property type="match status" value="1"/>
</dbReference>
<dbReference type="RefSeq" id="XP_042924853.1">
    <property type="nucleotide sequence ID" value="XM_043062289.1"/>
</dbReference>
<evidence type="ECO:0008006" key="4">
    <source>
        <dbReference type="Google" id="ProtNLM"/>
    </source>
</evidence>
<proteinExistence type="predicted"/>
<dbReference type="Proteomes" id="UP000006906">
    <property type="component" value="Chromosome 5"/>
</dbReference>
<sequence length="218" mass="23445">MGPVEQHKKELCKQAYLLIHKYLAAAGKEGQESFDFRKNIRKKDALDIDMATNKEVIAEVSRFKEQGGLAALLASGGGGTYVAASGAKDGTSSPPNIQLPSKLGAKVNRWWANEKQWYTAVVTDYNADTNLYRLTYNLSSSQETYEDFDLDGADPAIYELTGETMNLLAMTGSAAVNNSVVLQPYLARAGVAGGGGGGGTKSGSKKRRSEDDDSDDDF</sequence>
<evidence type="ECO:0000313" key="2">
    <source>
        <dbReference type="EMBL" id="PNW83627.1"/>
    </source>
</evidence>
<dbReference type="AlphaFoldDB" id="A0A2K3DSX3"/>